<comment type="caution">
    <text evidence="8">The sequence shown here is derived from an EMBL/GenBank/DDBJ whole genome shotgun (WGS) entry which is preliminary data.</text>
</comment>
<organism evidence="8 9">
    <name type="scientific">Aureococcus anophagefferens</name>
    <name type="common">Harmful bloom alga</name>
    <dbReference type="NCBI Taxonomy" id="44056"/>
    <lineage>
        <taxon>Eukaryota</taxon>
        <taxon>Sar</taxon>
        <taxon>Stramenopiles</taxon>
        <taxon>Ochrophyta</taxon>
        <taxon>Pelagophyceae</taxon>
        <taxon>Pelagomonadales</taxon>
        <taxon>Pelagomonadaceae</taxon>
        <taxon>Aureococcus</taxon>
    </lineage>
</organism>
<dbReference type="InterPro" id="IPR018000">
    <property type="entry name" value="Neurotransmitter_ion_chnl_CS"/>
</dbReference>
<keyword evidence="5 6" id="KW-0472">Membrane</keyword>
<evidence type="ECO:0000256" key="3">
    <source>
        <dbReference type="ARBA" id="ARBA00022837"/>
    </source>
</evidence>
<dbReference type="Gene3D" id="2.70.170.10">
    <property type="entry name" value="Neurotransmitter-gated ion-channel ligand-binding domain"/>
    <property type="match status" value="1"/>
</dbReference>
<keyword evidence="4 6" id="KW-1133">Transmembrane helix</keyword>
<dbReference type="InterPro" id="IPR006029">
    <property type="entry name" value="Neurotrans-gated_channel_TM"/>
</dbReference>
<protein>
    <recommendedName>
        <fullName evidence="7">EF-hand domain-containing protein</fullName>
    </recommendedName>
</protein>
<dbReference type="InterPro" id="IPR006202">
    <property type="entry name" value="Neur_chan_lig-bd"/>
</dbReference>
<dbReference type="EMBL" id="JBBJCI010000290">
    <property type="protein sequence ID" value="KAK7235717.1"/>
    <property type="molecule type" value="Genomic_DNA"/>
</dbReference>
<feature type="domain" description="EF-hand" evidence="7">
    <location>
        <begin position="309"/>
        <end position="344"/>
    </location>
</feature>
<feature type="chain" id="PRO_5044964392" description="EF-hand domain-containing protein" evidence="6">
    <location>
        <begin position="17"/>
        <end position="572"/>
    </location>
</feature>
<evidence type="ECO:0000313" key="8">
    <source>
        <dbReference type="EMBL" id="KAK7235717.1"/>
    </source>
</evidence>
<proteinExistence type="inferred from homology"/>
<dbReference type="SUPFAM" id="SSF47473">
    <property type="entry name" value="EF-hand"/>
    <property type="match status" value="1"/>
</dbReference>
<evidence type="ECO:0000256" key="1">
    <source>
        <dbReference type="ARBA" id="ARBA00004141"/>
    </source>
</evidence>
<keyword evidence="6" id="KW-0406">Ion transport</keyword>
<dbReference type="SUPFAM" id="SSF63712">
    <property type="entry name" value="Nicotinic receptor ligand binding domain-like"/>
    <property type="match status" value="1"/>
</dbReference>
<comment type="similarity">
    <text evidence="6">Belongs to the ligand-gated ion channel (TC 1.A.9) family.</text>
</comment>
<dbReference type="Proteomes" id="UP001363151">
    <property type="component" value="Unassembled WGS sequence"/>
</dbReference>
<keyword evidence="6" id="KW-0407">Ion channel</keyword>
<feature type="transmembrane region" description="Helical" evidence="6">
    <location>
        <begin position="278"/>
        <end position="300"/>
    </location>
</feature>
<dbReference type="PROSITE" id="PS00018">
    <property type="entry name" value="EF_HAND_1"/>
    <property type="match status" value="1"/>
</dbReference>
<comment type="subcellular location">
    <subcellularLocation>
        <location evidence="1">Membrane</location>
        <topology evidence="1">Multi-pass membrane protein</topology>
    </subcellularLocation>
</comment>
<dbReference type="SUPFAM" id="SSF90112">
    <property type="entry name" value="Neurotransmitter-gated ion-channel transmembrane pore"/>
    <property type="match status" value="1"/>
</dbReference>
<keyword evidence="3" id="KW-0106">Calcium</keyword>
<dbReference type="Pfam" id="PF02931">
    <property type="entry name" value="Neur_chan_LBD"/>
    <property type="match status" value="1"/>
</dbReference>
<evidence type="ECO:0000313" key="9">
    <source>
        <dbReference type="Proteomes" id="UP001363151"/>
    </source>
</evidence>
<dbReference type="InterPro" id="IPR006201">
    <property type="entry name" value="Neur_channel"/>
</dbReference>
<name>A0ABR1FQC3_AURAN</name>
<keyword evidence="2 6" id="KW-0812">Transmembrane</keyword>
<evidence type="ECO:0000256" key="6">
    <source>
        <dbReference type="RuleBase" id="RU000687"/>
    </source>
</evidence>
<reference evidence="8 9" key="1">
    <citation type="submission" date="2024-03" db="EMBL/GenBank/DDBJ databases">
        <title>Aureococcus anophagefferens CCMP1851 and Kratosvirus quantuckense: Draft genome of a second virus-susceptible host strain in the model system.</title>
        <authorList>
            <person name="Chase E."/>
            <person name="Truchon A.R."/>
            <person name="Schepens W."/>
            <person name="Wilhelm S.W."/>
        </authorList>
    </citation>
    <scope>NUCLEOTIDE SEQUENCE [LARGE SCALE GENOMIC DNA]</scope>
    <source>
        <strain evidence="8 9">CCMP1851</strain>
    </source>
</reference>
<dbReference type="PANTHER" id="PTHR18945">
    <property type="entry name" value="NEUROTRANSMITTER GATED ION CHANNEL"/>
    <property type="match status" value="1"/>
</dbReference>
<gene>
    <name evidence="8" type="ORF">SO694_00067032</name>
</gene>
<evidence type="ECO:0000259" key="7">
    <source>
        <dbReference type="PROSITE" id="PS50222"/>
    </source>
</evidence>
<comment type="caution">
    <text evidence="6">Lacks conserved residue(s) required for the propagation of feature annotation.</text>
</comment>
<dbReference type="InterPro" id="IPR038050">
    <property type="entry name" value="Neuro_actylchol_rec"/>
</dbReference>
<dbReference type="PRINTS" id="PR00252">
    <property type="entry name" value="NRIONCHANNEL"/>
</dbReference>
<sequence length="572" mass="62734">MTTALICALALGAARAADPVVGLAREEGYEAEVKEIAPPRFGTERGVRVAVQLSLSQLSDVNVARQEVEFYSWWRHSWRDPRLQWDPDDWGGVAELSFVGRGEHQEAWMPDDLVYEATSSVYQLPEILVNAYASGSVFVSHPVHQIVPCPMDLQHFPFDEQECEFTYGSWMNHGWLVDTQPYGSEDDGWAAFVFGELFEANTEYDLVEVRSEHGDTFYGCCVEPYPTISYSFKAFAANPDSGERIGLGITVMLTNAAIYIVAFEVLPKSSEDTAITMIHIISFIFSLATLAVSVVSVSLYSVKTSTGVMSEQELLMAFVRADGDHSGSLDKDEIEQAVAKLGLPPVVNERLRAALDEVDAAITLPIWYDMVGELYKTDGVAAFHSPIIGCFLRPFLRWERRARKQIVLRRMAAAARDGRISKRVLESTRQHQLARRDSSKLSLRAGLRGSFSRAGPSLSRATIVEELPELPSDGSAASSARTGAAGDDKGALEAIITQYELSDPSSVIARKIAGYLDMFGSILLPVLYTALIIAVLASYGNVLDTTAVGDFDGTRITHAFNGTTESSCCYGD</sequence>
<evidence type="ECO:0000256" key="4">
    <source>
        <dbReference type="ARBA" id="ARBA00022989"/>
    </source>
</evidence>
<dbReference type="PROSITE" id="PS00236">
    <property type="entry name" value="NEUROTR_ION_CHANNEL"/>
    <property type="match status" value="1"/>
</dbReference>
<dbReference type="PROSITE" id="PS50222">
    <property type="entry name" value="EF_HAND_2"/>
    <property type="match status" value="1"/>
</dbReference>
<keyword evidence="6" id="KW-0732">Signal</keyword>
<dbReference type="InterPro" id="IPR011992">
    <property type="entry name" value="EF-hand-dom_pair"/>
</dbReference>
<evidence type="ECO:0000256" key="5">
    <source>
        <dbReference type="ARBA" id="ARBA00023136"/>
    </source>
</evidence>
<dbReference type="InterPro" id="IPR002048">
    <property type="entry name" value="EF_hand_dom"/>
</dbReference>
<dbReference type="Pfam" id="PF02932">
    <property type="entry name" value="Neur_chan_memb"/>
    <property type="match status" value="1"/>
</dbReference>
<evidence type="ECO:0000256" key="2">
    <source>
        <dbReference type="ARBA" id="ARBA00022692"/>
    </source>
</evidence>
<feature type="signal peptide" evidence="6">
    <location>
        <begin position="1"/>
        <end position="16"/>
    </location>
</feature>
<dbReference type="InterPro" id="IPR036734">
    <property type="entry name" value="Neur_chan_lig-bd_sf"/>
</dbReference>
<accession>A0ABR1FQC3</accession>
<dbReference type="Gene3D" id="1.20.58.390">
    <property type="entry name" value="Neurotransmitter-gated ion-channel transmembrane domain"/>
    <property type="match status" value="1"/>
</dbReference>
<feature type="transmembrane region" description="Helical" evidence="6">
    <location>
        <begin position="518"/>
        <end position="539"/>
    </location>
</feature>
<dbReference type="Gene3D" id="1.10.238.10">
    <property type="entry name" value="EF-hand"/>
    <property type="match status" value="1"/>
</dbReference>
<keyword evidence="6" id="KW-0813">Transport</keyword>
<feature type="transmembrane region" description="Helical" evidence="6">
    <location>
        <begin position="245"/>
        <end position="266"/>
    </location>
</feature>
<dbReference type="InterPro" id="IPR018247">
    <property type="entry name" value="EF_Hand_1_Ca_BS"/>
</dbReference>
<keyword evidence="9" id="KW-1185">Reference proteome</keyword>
<dbReference type="InterPro" id="IPR036719">
    <property type="entry name" value="Neuro-gated_channel_TM_sf"/>
</dbReference>